<keyword evidence="4" id="KW-1185">Reference proteome</keyword>
<reference evidence="3 4" key="1">
    <citation type="submission" date="2023-07" db="EMBL/GenBank/DDBJ databases">
        <title>Sequencing the genomes of 1000 actinobacteria strains.</title>
        <authorList>
            <person name="Klenk H.-P."/>
        </authorList>
    </citation>
    <scope>NUCLEOTIDE SEQUENCE [LARGE SCALE GENOMIC DNA]</scope>
    <source>
        <strain evidence="3 4">DSM 45805</strain>
    </source>
</reference>
<accession>A0ABU0EP72</accession>
<feature type="compositionally biased region" description="Pro residues" evidence="1">
    <location>
        <begin position="190"/>
        <end position="200"/>
    </location>
</feature>
<feature type="transmembrane region" description="Helical" evidence="2">
    <location>
        <begin position="82"/>
        <end position="101"/>
    </location>
</feature>
<feature type="compositionally biased region" description="Basic residues" evidence="1">
    <location>
        <begin position="158"/>
        <end position="168"/>
    </location>
</feature>
<feature type="region of interest" description="Disordered" evidence="1">
    <location>
        <begin position="154"/>
        <end position="200"/>
    </location>
</feature>
<comment type="caution">
    <text evidence="3">The sequence shown here is derived from an EMBL/GenBank/DDBJ whole genome shotgun (WGS) entry which is preliminary data.</text>
</comment>
<keyword evidence="2" id="KW-1133">Transmembrane helix</keyword>
<evidence type="ECO:0008006" key="5">
    <source>
        <dbReference type="Google" id="ProtNLM"/>
    </source>
</evidence>
<keyword evidence="2" id="KW-0812">Transmembrane</keyword>
<feature type="transmembrane region" description="Helical" evidence="2">
    <location>
        <begin position="57"/>
        <end position="76"/>
    </location>
</feature>
<evidence type="ECO:0000256" key="1">
    <source>
        <dbReference type="SAM" id="MobiDB-lite"/>
    </source>
</evidence>
<sequence>MVTGAAARRGPWLSRTAAVGCGVAMLVSFGSRVPVWPVLVMVPFARLAVRHMDSVRPALVTFLAVAGFAVPILPAIGRCALAGWGAAAGVMRFAGVLPWWLGRYMRARRDLVEAGWQWAEELRQRIVAEEAGLRERARIAGDVHDSLSLIALPEPPRWRSRATRKSHPGAKQQPPRPTACARSSTSSAKTPPPPPPSTKS</sequence>
<dbReference type="RefSeq" id="WP_306989233.1">
    <property type="nucleotide sequence ID" value="NZ_JAUSUT010000001.1"/>
</dbReference>
<dbReference type="EMBL" id="JAUSUT010000001">
    <property type="protein sequence ID" value="MDQ0377088.1"/>
    <property type="molecule type" value="Genomic_DNA"/>
</dbReference>
<evidence type="ECO:0000256" key="2">
    <source>
        <dbReference type="SAM" id="Phobius"/>
    </source>
</evidence>
<name>A0ABU0EP72_9PSEU</name>
<evidence type="ECO:0000313" key="3">
    <source>
        <dbReference type="EMBL" id="MDQ0377088.1"/>
    </source>
</evidence>
<keyword evidence="2" id="KW-0472">Membrane</keyword>
<proteinExistence type="predicted"/>
<gene>
    <name evidence="3" type="ORF">FB470_001082</name>
</gene>
<dbReference type="Proteomes" id="UP001229651">
    <property type="component" value="Unassembled WGS sequence"/>
</dbReference>
<evidence type="ECO:0000313" key="4">
    <source>
        <dbReference type="Proteomes" id="UP001229651"/>
    </source>
</evidence>
<protein>
    <recommendedName>
        <fullName evidence="5">Histidine kinase</fullName>
    </recommendedName>
</protein>
<organism evidence="3 4">
    <name type="scientific">Amycolatopsis thermophila</name>
    <dbReference type="NCBI Taxonomy" id="206084"/>
    <lineage>
        <taxon>Bacteria</taxon>
        <taxon>Bacillati</taxon>
        <taxon>Actinomycetota</taxon>
        <taxon>Actinomycetes</taxon>
        <taxon>Pseudonocardiales</taxon>
        <taxon>Pseudonocardiaceae</taxon>
        <taxon>Amycolatopsis</taxon>
    </lineage>
</organism>